<proteinExistence type="predicted"/>
<dbReference type="Proteomes" id="UP000800235">
    <property type="component" value="Unassembled WGS sequence"/>
</dbReference>
<dbReference type="SUPFAM" id="SSF51735">
    <property type="entry name" value="NAD(P)-binding Rossmann-fold domains"/>
    <property type="match status" value="1"/>
</dbReference>
<dbReference type="CDD" id="cd05289">
    <property type="entry name" value="MDR_like_2"/>
    <property type="match status" value="1"/>
</dbReference>
<dbReference type="GO" id="GO:0005739">
    <property type="term" value="C:mitochondrion"/>
    <property type="evidence" value="ECO:0007669"/>
    <property type="project" value="TreeGrafter"/>
</dbReference>
<dbReference type="AlphaFoldDB" id="A0A9P4NEP2"/>
<organism evidence="2 3">
    <name type="scientific">Tothia fuscella</name>
    <dbReference type="NCBI Taxonomy" id="1048955"/>
    <lineage>
        <taxon>Eukaryota</taxon>
        <taxon>Fungi</taxon>
        <taxon>Dikarya</taxon>
        <taxon>Ascomycota</taxon>
        <taxon>Pezizomycotina</taxon>
        <taxon>Dothideomycetes</taxon>
        <taxon>Pleosporomycetidae</taxon>
        <taxon>Venturiales</taxon>
        <taxon>Cylindrosympodiaceae</taxon>
        <taxon>Tothia</taxon>
    </lineage>
</organism>
<dbReference type="SMART" id="SM00829">
    <property type="entry name" value="PKS_ER"/>
    <property type="match status" value="1"/>
</dbReference>
<dbReference type="InterPro" id="IPR020843">
    <property type="entry name" value="ER"/>
</dbReference>
<accession>A0A9P4NEP2</accession>
<evidence type="ECO:0000259" key="1">
    <source>
        <dbReference type="SMART" id="SM00829"/>
    </source>
</evidence>
<keyword evidence="3" id="KW-1185">Reference proteome</keyword>
<reference evidence="2" key="1">
    <citation type="journal article" date="2020" name="Stud. Mycol.">
        <title>101 Dothideomycetes genomes: a test case for predicting lifestyles and emergence of pathogens.</title>
        <authorList>
            <person name="Haridas S."/>
            <person name="Albert R."/>
            <person name="Binder M."/>
            <person name="Bloem J."/>
            <person name="Labutti K."/>
            <person name="Salamov A."/>
            <person name="Andreopoulos B."/>
            <person name="Baker S."/>
            <person name="Barry K."/>
            <person name="Bills G."/>
            <person name="Bluhm B."/>
            <person name="Cannon C."/>
            <person name="Castanera R."/>
            <person name="Culley D."/>
            <person name="Daum C."/>
            <person name="Ezra D."/>
            <person name="Gonzalez J."/>
            <person name="Henrissat B."/>
            <person name="Kuo A."/>
            <person name="Liang C."/>
            <person name="Lipzen A."/>
            <person name="Lutzoni F."/>
            <person name="Magnuson J."/>
            <person name="Mondo S."/>
            <person name="Nolan M."/>
            <person name="Ohm R."/>
            <person name="Pangilinan J."/>
            <person name="Park H.-J."/>
            <person name="Ramirez L."/>
            <person name="Alfaro M."/>
            <person name="Sun H."/>
            <person name="Tritt A."/>
            <person name="Yoshinaga Y."/>
            <person name="Zwiers L.-H."/>
            <person name="Turgeon B."/>
            <person name="Goodwin S."/>
            <person name="Spatafora J."/>
            <person name="Crous P."/>
            <person name="Grigoriev I."/>
        </authorList>
    </citation>
    <scope>NUCLEOTIDE SEQUENCE</scope>
    <source>
        <strain evidence="2">CBS 130266</strain>
    </source>
</reference>
<dbReference type="PANTHER" id="PTHR11695">
    <property type="entry name" value="ALCOHOL DEHYDROGENASE RELATED"/>
    <property type="match status" value="1"/>
</dbReference>
<dbReference type="Gene3D" id="3.40.50.720">
    <property type="entry name" value="NAD(P)-binding Rossmann-like Domain"/>
    <property type="match status" value="1"/>
</dbReference>
<dbReference type="OrthoDB" id="3509362at2759"/>
<comment type="caution">
    <text evidence="2">The sequence shown here is derived from an EMBL/GenBank/DDBJ whole genome shotgun (WGS) entry which is preliminary data.</text>
</comment>
<dbReference type="InterPro" id="IPR036291">
    <property type="entry name" value="NAD(P)-bd_dom_sf"/>
</dbReference>
<name>A0A9P4NEP2_9PEZI</name>
<dbReference type="Gene3D" id="3.90.180.10">
    <property type="entry name" value="Medium-chain alcohol dehydrogenases, catalytic domain"/>
    <property type="match status" value="2"/>
</dbReference>
<dbReference type="InterPro" id="IPR011032">
    <property type="entry name" value="GroES-like_sf"/>
</dbReference>
<gene>
    <name evidence="2" type="ORF">EJ08DRAFT_673593</name>
</gene>
<sequence>MSTMAGAFAIATQNLPAKIRCLLQPDVQSTTLELHNDLPTPTPNLAKGEHLIKVHTTSPCSGELLWAKYFPAILDGGKSLVPCYDLVGVVVAAPADLQFPAGTEIWTRTTAWRTGNAREYTIATSEELRVVITAASGGVGVIAVQLSKAAGVGEIVAVCGPKSVDFVKELGATEANSGRKADLVIDMLGGQTLVDCWKAVMNGGVLLSIHDATLESKRPEGKKDVRAEFFVMESKGWQLDELTGLIEKRQLKAVVDSIWNLNEYEKAFEILAGGHARGKVIIRV</sequence>
<dbReference type="InterPro" id="IPR050700">
    <property type="entry name" value="YIM1/Zinc_Alcohol_DH_Fams"/>
</dbReference>
<protein>
    <recommendedName>
        <fullName evidence="1">Enoyl reductase (ER) domain-containing protein</fullName>
    </recommendedName>
</protein>
<dbReference type="Pfam" id="PF13602">
    <property type="entry name" value="ADH_zinc_N_2"/>
    <property type="match status" value="1"/>
</dbReference>
<evidence type="ECO:0000313" key="2">
    <source>
        <dbReference type="EMBL" id="KAF2417725.1"/>
    </source>
</evidence>
<dbReference type="GO" id="GO:0016491">
    <property type="term" value="F:oxidoreductase activity"/>
    <property type="evidence" value="ECO:0007669"/>
    <property type="project" value="InterPro"/>
</dbReference>
<evidence type="ECO:0000313" key="3">
    <source>
        <dbReference type="Proteomes" id="UP000800235"/>
    </source>
</evidence>
<dbReference type="EMBL" id="MU007134">
    <property type="protein sequence ID" value="KAF2417725.1"/>
    <property type="molecule type" value="Genomic_DNA"/>
</dbReference>
<dbReference type="PANTHER" id="PTHR11695:SF647">
    <property type="entry name" value="ENOYL REDUCTASE (ER) DOMAIN-CONTAINING PROTEIN"/>
    <property type="match status" value="1"/>
</dbReference>
<dbReference type="SUPFAM" id="SSF50129">
    <property type="entry name" value="GroES-like"/>
    <property type="match status" value="1"/>
</dbReference>
<feature type="domain" description="Enoyl reductase (ER)" evidence="1">
    <location>
        <begin position="29"/>
        <end position="282"/>
    </location>
</feature>